<dbReference type="InterPro" id="IPR000792">
    <property type="entry name" value="Tscrpt_reg_LuxR_C"/>
</dbReference>
<name>A0ABS5S6V7_9FLAO</name>
<accession>A0ABS5S6V7</accession>
<evidence type="ECO:0000256" key="2">
    <source>
        <dbReference type="ARBA" id="ARBA00023015"/>
    </source>
</evidence>
<sequence>MLDDPHTKSVAIVDDHLLFAGSLEKLINSFPGFIVTFHAKNGMDLKEKLILNEDPHIILLDIKMPEMNGFETAEWLTKYRPNIKILALTMEDDEYSIIKMLRRGAKGYLLKDIHPEILNEALFEIMENGIYHTQQVSETLVNNILPSEEEGPVFRDQELHFIQLVCSEMTFKEIADKMKLSPKTVENYRHDVYNKAKVKTRVGMVLFALKNKLFQI</sequence>
<organism evidence="8 9">
    <name type="scientific">Aequorivita echinoideorum</name>
    <dbReference type="NCBI Taxonomy" id="1549647"/>
    <lineage>
        <taxon>Bacteria</taxon>
        <taxon>Pseudomonadati</taxon>
        <taxon>Bacteroidota</taxon>
        <taxon>Flavobacteriia</taxon>
        <taxon>Flavobacteriales</taxon>
        <taxon>Flavobacteriaceae</taxon>
        <taxon>Aequorivita</taxon>
    </lineage>
</organism>
<dbReference type="InterPro" id="IPR001789">
    <property type="entry name" value="Sig_transdc_resp-reg_receiver"/>
</dbReference>
<evidence type="ECO:0000256" key="4">
    <source>
        <dbReference type="ARBA" id="ARBA00023163"/>
    </source>
</evidence>
<evidence type="ECO:0000256" key="5">
    <source>
        <dbReference type="PROSITE-ProRule" id="PRU00169"/>
    </source>
</evidence>
<evidence type="ECO:0000259" key="7">
    <source>
        <dbReference type="PROSITE" id="PS50110"/>
    </source>
</evidence>
<dbReference type="CDD" id="cd17535">
    <property type="entry name" value="REC_NarL-like"/>
    <property type="match status" value="1"/>
</dbReference>
<feature type="modified residue" description="4-aspartylphosphate" evidence="5">
    <location>
        <position position="61"/>
    </location>
</feature>
<keyword evidence="9" id="KW-1185">Reference proteome</keyword>
<evidence type="ECO:0000256" key="1">
    <source>
        <dbReference type="ARBA" id="ARBA00022553"/>
    </source>
</evidence>
<dbReference type="SUPFAM" id="SSF46894">
    <property type="entry name" value="C-terminal effector domain of the bipartite response regulators"/>
    <property type="match status" value="1"/>
</dbReference>
<evidence type="ECO:0000313" key="8">
    <source>
        <dbReference type="EMBL" id="MBT0608945.1"/>
    </source>
</evidence>
<feature type="domain" description="HTH luxR-type" evidence="6">
    <location>
        <begin position="147"/>
        <end position="212"/>
    </location>
</feature>
<dbReference type="InterPro" id="IPR016032">
    <property type="entry name" value="Sig_transdc_resp-reg_C-effctor"/>
</dbReference>
<comment type="caution">
    <text evidence="8">The sequence shown here is derived from an EMBL/GenBank/DDBJ whole genome shotgun (WGS) entry which is preliminary data.</text>
</comment>
<dbReference type="SMART" id="SM00448">
    <property type="entry name" value="REC"/>
    <property type="match status" value="1"/>
</dbReference>
<keyword evidence="1 5" id="KW-0597">Phosphoprotein</keyword>
<dbReference type="Proteomes" id="UP001297092">
    <property type="component" value="Unassembled WGS sequence"/>
</dbReference>
<dbReference type="SUPFAM" id="SSF52172">
    <property type="entry name" value="CheY-like"/>
    <property type="match status" value="1"/>
</dbReference>
<dbReference type="InterPro" id="IPR011006">
    <property type="entry name" value="CheY-like_superfamily"/>
</dbReference>
<dbReference type="EMBL" id="JAHCTB010000005">
    <property type="protein sequence ID" value="MBT0608945.1"/>
    <property type="molecule type" value="Genomic_DNA"/>
</dbReference>
<dbReference type="InterPro" id="IPR058245">
    <property type="entry name" value="NreC/VraR/RcsB-like_REC"/>
</dbReference>
<evidence type="ECO:0000313" key="9">
    <source>
        <dbReference type="Proteomes" id="UP001297092"/>
    </source>
</evidence>
<keyword evidence="2" id="KW-0805">Transcription regulation</keyword>
<reference evidence="8 9" key="1">
    <citation type="submission" date="2021-05" db="EMBL/GenBank/DDBJ databases">
        <title>Aequorivita echinoideorum JCM 30378 genome.</title>
        <authorList>
            <person name="Zhang H."/>
            <person name="Li C."/>
        </authorList>
    </citation>
    <scope>NUCLEOTIDE SEQUENCE [LARGE SCALE GENOMIC DNA]</scope>
    <source>
        <strain evidence="8 9">JCM30378</strain>
    </source>
</reference>
<dbReference type="PROSITE" id="PS50110">
    <property type="entry name" value="RESPONSE_REGULATORY"/>
    <property type="match status" value="1"/>
</dbReference>
<proteinExistence type="predicted"/>
<dbReference type="Gene3D" id="3.40.50.2300">
    <property type="match status" value="1"/>
</dbReference>
<feature type="domain" description="Response regulatory" evidence="7">
    <location>
        <begin position="9"/>
        <end position="126"/>
    </location>
</feature>
<dbReference type="PANTHER" id="PTHR43214">
    <property type="entry name" value="TWO-COMPONENT RESPONSE REGULATOR"/>
    <property type="match status" value="1"/>
</dbReference>
<protein>
    <submittedName>
        <fullName evidence="8">Response regulator transcription factor</fullName>
    </submittedName>
</protein>
<keyword evidence="3" id="KW-0238">DNA-binding</keyword>
<dbReference type="InterPro" id="IPR039420">
    <property type="entry name" value="WalR-like"/>
</dbReference>
<dbReference type="PROSITE" id="PS50043">
    <property type="entry name" value="HTH_LUXR_2"/>
    <property type="match status" value="1"/>
</dbReference>
<dbReference type="RefSeq" id="WP_214114145.1">
    <property type="nucleotide sequence ID" value="NZ_JAHCTB010000005.1"/>
</dbReference>
<dbReference type="Pfam" id="PF00196">
    <property type="entry name" value="GerE"/>
    <property type="match status" value="1"/>
</dbReference>
<dbReference type="SMART" id="SM00421">
    <property type="entry name" value="HTH_LUXR"/>
    <property type="match status" value="1"/>
</dbReference>
<dbReference type="Pfam" id="PF00072">
    <property type="entry name" value="Response_reg"/>
    <property type="match status" value="1"/>
</dbReference>
<evidence type="ECO:0000256" key="3">
    <source>
        <dbReference type="ARBA" id="ARBA00023125"/>
    </source>
</evidence>
<gene>
    <name evidence="8" type="ORF">KIV10_12190</name>
</gene>
<dbReference type="CDD" id="cd06170">
    <property type="entry name" value="LuxR_C_like"/>
    <property type="match status" value="1"/>
</dbReference>
<dbReference type="PANTHER" id="PTHR43214:SF41">
    <property type="entry name" value="NITRATE_NITRITE RESPONSE REGULATOR PROTEIN NARP"/>
    <property type="match status" value="1"/>
</dbReference>
<evidence type="ECO:0000259" key="6">
    <source>
        <dbReference type="PROSITE" id="PS50043"/>
    </source>
</evidence>
<keyword evidence="4" id="KW-0804">Transcription</keyword>